<evidence type="ECO:0000256" key="1">
    <source>
        <dbReference type="SAM" id="Phobius"/>
    </source>
</evidence>
<reference evidence="2 3" key="1">
    <citation type="submission" date="2019-06" db="EMBL/GenBank/DDBJ databases">
        <title>Amycolatopsis alkalitolerans sp. nov., isolated from Gastrodia elata Blume.</title>
        <authorList>
            <person name="Narsing Rao M.P."/>
            <person name="Li W.J."/>
        </authorList>
    </citation>
    <scope>NUCLEOTIDE SEQUENCE [LARGE SCALE GENOMIC DNA]</scope>
    <source>
        <strain evidence="2 3">SYSUP0005</strain>
    </source>
</reference>
<dbReference type="EMBL" id="VDFW01000029">
    <property type="protein sequence ID" value="TNC22123.1"/>
    <property type="molecule type" value="Genomic_DNA"/>
</dbReference>
<protein>
    <submittedName>
        <fullName evidence="2">Uncharacterized protein</fullName>
    </submittedName>
</protein>
<organism evidence="2 3">
    <name type="scientific">Amycolatopsis alkalitolerans</name>
    <dbReference type="NCBI Taxonomy" id="2547244"/>
    <lineage>
        <taxon>Bacteria</taxon>
        <taxon>Bacillati</taxon>
        <taxon>Actinomycetota</taxon>
        <taxon>Actinomycetes</taxon>
        <taxon>Pseudonocardiales</taxon>
        <taxon>Pseudonocardiaceae</taxon>
        <taxon>Amycolatopsis</taxon>
    </lineage>
</organism>
<name>A0A5C4LTM8_9PSEU</name>
<comment type="caution">
    <text evidence="2">The sequence shown here is derived from an EMBL/GenBank/DDBJ whole genome shotgun (WGS) entry which is preliminary data.</text>
</comment>
<proteinExistence type="predicted"/>
<accession>A0A5C4LTM8</accession>
<dbReference type="AlphaFoldDB" id="A0A5C4LTM8"/>
<dbReference type="OrthoDB" id="4218022at2"/>
<feature type="transmembrane region" description="Helical" evidence="1">
    <location>
        <begin position="6"/>
        <end position="28"/>
    </location>
</feature>
<dbReference type="RefSeq" id="WP_139099529.1">
    <property type="nucleotide sequence ID" value="NZ_VDFW01000029.1"/>
</dbReference>
<evidence type="ECO:0000313" key="2">
    <source>
        <dbReference type="EMBL" id="TNC22123.1"/>
    </source>
</evidence>
<keyword evidence="1" id="KW-1133">Transmembrane helix</keyword>
<gene>
    <name evidence="2" type="ORF">FG385_26615</name>
</gene>
<keyword evidence="3" id="KW-1185">Reference proteome</keyword>
<keyword evidence="1" id="KW-0472">Membrane</keyword>
<keyword evidence="1" id="KW-0812">Transmembrane</keyword>
<evidence type="ECO:0000313" key="3">
    <source>
        <dbReference type="Proteomes" id="UP000305546"/>
    </source>
</evidence>
<sequence length="181" mass="18712">MDPTKLGIGLVAGAVVVSASVVGIALAIRNGDSASSPCADKAQSVPCFNAAGQWVGAGGSVSTPPTTYRYSAPPTTSTYSPPPIRKDDFTVELKVTSKQCFGTAGCNVVVEPMLNYKYGADRMTSYGTCDVTYSISGDESGEVIGTAYGDGGTRFRVSNSILSTNSSRVQPKATVTDVTCR</sequence>
<dbReference type="Proteomes" id="UP000305546">
    <property type="component" value="Unassembled WGS sequence"/>
</dbReference>